<dbReference type="InterPro" id="IPR003489">
    <property type="entry name" value="RHF/RaiA"/>
</dbReference>
<dbReference type="InterPro" id="IPR036567">
    <property type="entry name" value="RHF-like"/>
</dbReference>
<keyword evidence="3" id="KW-1185">Reference proteome</keyword>
<feature type="region of interest" description="Disordered" evidence="1">
    <location>
        <begin position="93"/>
        <end position="116"/>
    </location>
</feature>
<comment type="caution">
    <text evidence="2">The sequence shown here is derived from an EMBL/GenBank/DDBJ whole genome shotgun (WGS) entry which is preliminary data.</text>
</comment>
<dbReference type="Gene3D" id="3.30.160.100">
    <property type="entry name" value="Ribosome hibernation promotion factor-like"/>
    <property type="match status" value="1"/>
</dbReference>
<evidence type="ECO:0000256" key="1">
    <source>
        <dbReference type="SAM" id="MobiDB-lite"/>
    </source>
</evidence>
<name>A0A8J3Y7N7_9ACTN</name>
<dbReference type="Pfam" id="PF02482">
    <property type="entry name" value="Ribosomal_S30AE"/>
    <property type="match status" value="1"/>
</dbReference>
<reference evidence="2" key="1">
    <citation type="submission" date="2021-01" db="EMBL/GenBank/DDBJ databases">
        <title>Whole genome shotgun sequence of Spirilliplanes yamanashiensis NBRC 15828.</title>
        <authorList>
            <person name="Komaki H."/>
            <person name="Tamura T."/>
        </authorList>
    </citation>
    <scope>NUCLEOTIDE SEQUENCE</scope>
    <source>
        <strain evidence="2">NBRC 15828</strain>
    </source>
</reference>
<gene>
    <name evidence="2" type="ORF">Sya03_23860</name>
</gene>
<organism evidence="2 3">
    <name type="scientific">Spirilliplanes yamanashiensis</name>
    <dbReference type="NCBI Taxonomy" id="42233"/>
    <lineage>
        <taxon>Bacteria</taxon>
        <taxon>Bacillati</taxon>
        <taxon>Actinomycetota</taxon>
        <taxon>Actinomycetes</taxon>
        <taxon>Micromonosporales</taxon>
        <taxon>Micromonosporaceae</taxon>
        <taxon>Spirilliplanes</taxon>
    </lineage>
</organism>
<dbReference type="EMBL" id="BOOY01000016">
    <property type="protein sequence ID" value="GIJ03034.1"/>
    <property type="molecule type" value="Genomic_DNA"/>
</dbReference>
<accession>A0A8J3Y7N7</accession>
<dbReference type="Proteomes" id="UP000652013">
    <property type="component" value="Unassembled WGS sequence"/>
</dbReference>
<dbReference type="AlphaFoldDB" id="A0A8J3Y7N7"/>
<sequence>MVLVSAELTPSVRTHGPVPAPARDYAVAKLGAALRHAPAPVPFARVTLDSTGHGEYAGAQVDVGGVPVHVHAAGETMTEAVDRLQERLRARLRRMRRRPAQGPPSPPVGTAGPLPA</sequence>
<dbReference type="RefSeq" id="WP_203938296.1">
    <property type="nucleotide sequence ID" value="NZ_BAAAGJ010000005.1"/>
</dbReference>
<evidence type="ECO:0000313" key="3">
    <source>
        <dbReference type="Proteomes" id="UP000652013"/>
    </source>
</evidence>
<evidence type="ECO:0000313" key="2">
    <source>
        <dbReference type="EMBL" id="GIJ03034.1"/>
    </source>
</evidence>
<proteinExistence type="predicted"/>
<dbReference type="SUPFAM" id="SSF69754">
    <property type="entry name" value="Ribosome binding protein Y (YfiA homologue)"/>
    <property type="match status" value="1"/>
</dbReference>
<protein>
    <submittedName>
        <fullName evidence="2">Uncharacterized protein</fullName>
    </submittedName>
</protein>